<dbReference type="RefSeq" id="WP_349228185.1">
    <property type="nucleotide sequence ID" value="NZ_JBBMFJ010000001.1"/>
</dbReference>
<dbReference type="SUPFAM" id="SSF46689">
    <property type="entry name" value="Homeodomain-like"/>
    <property type="match status" value="1"/>
</dbReference>
<feature type="domain" description="Sigma-54 factor interaction" evidence="5">
    <location>
        <begin position="307"/>
        <end position="513"/>
    </location>
</feature>
<evidence type="ECO:0000256" key="1">
    <source>
        <dbReference type="ARBA" id="ARBA00022741"/>
    </source>
</evidence>
<dbReference type="InterPro" id="IPR002197">
    <property type="entry name" value="HTH_Fis"/>
</dbReference>
<dbReference type="Proteomes" id="UP001437460">
    <property type="component" value="Unassembled WGS sequence"/>
</dbReference>
<dbReference type="Pfam" id="PF00158">
    <property type="entry name" value="Sigma54_activat"/>
    <property type="match status" value="1"/>
</dbReference>
<organism evidence="6 7">
    <name type="scientific">Ventrimonas faecis</name>
    <dbReference type="NCBI Taxonomy" id="3133170"/>
    <lineage>
        <taxon>Bacteria</taxon>
        <taxon>Bacillati</taxon>
        <taxon>Bacillota</taxon>
        <taxon>Clostridia</taxon>
        <taxon>Lachnospirales</taxon>
        <taxon>Lachnospiraceae</taxon>
        <taxon>Ventrimonas</taxon>
    </lineage>
</organism>
<dbReference type="Gene3D" id="3.40.50.2300">
    <property type="match status" value="1"/>
</dbReference>
<gene>
    <name evidence="6" type="ORF">WMO41_00880</name>
</gene>
<keyword evidence="2" id="KW-0067">ATP-binding</keyword>
<dbReference type="InterPro" id="IPR010524">
    <property type="entry name" value="Sig_transdc_resp-reg_PrpR_N"/>
</dbReference>
<dbReference type="InterPro" id="IPR027417">
    <property type="entry name" value="P-loop_NTPase"/>
</dbReference>
<evidence type="ECO:0000313" key="7">
    <source>
        <dbReference type="Proteomes" id="UP001437460"/>
    </source>
</evidence>
<accession>A0ABV1HIF9</accession>
<dbReference type="Gene3D" id="3.40.50.10660">
    <property type="entry name" value="PrpR receptor domain-like"/>
    <property type="match status" value="1"/>
</dbReference>
<evidence type="ECO:0000256" key="4">
    <source>
        <dbReference type="ARBA" id="ARBA00023163"/>
    </source>
</evidence>
<dbReference type="Gene3D" id="1.10.8.60">
    <property type="match status" value="1"/>
</dbReference>
<keyword evidence="1" id="KW-0547">Nucleotide-binding</keyword>
<keyword evidence="4" id="KW-0804">Transcription</keyword>
<sequence>METIHFLVISPYRGMNELVHEVLLTEPQVQADCYVANLTEVDSLLVKRNLLNYDAIISRGGTAAHLKEHVSLPVYDIGLWSLDALRAIRLAQTFGQPMAIVGFETITSHARVLCELLDYDIPIYTIFHKEEARPIIQQIKNLGISVVVCDVIAHDLALSMEITPVLVTSGYESVQSTIQQAITLTRGYLQSRRELTQLTMAFQNNPVSCTIFDQYGRIVMSSLPEYEKKLVLSFLQEHFKKLWENGDASLERSIKGSSLRFTMKKSTLRNHTFLYVYSLLKEKQEIRKIDAITEKNAGSNTMMDFSYFNSTHNLSSTRDLIEKYSHVSTPVLISGEKGTGKDLAAYNIYCKSSYRNAVFYQIDCAYATERNWTYLLTHHESPLAHNGHSIYLKQMETIPPQIFNQLLSYIADTRLATRNRLYFSFSTNNENYDSKPVITGITKLFSCLSLHLPPLRERTDDIPYLTTLYINQMNADLGKQIIGFDSRASLALKQFPWDGNLHQLQRIVYELMLITTTPYISYENTMRLLHQETALWISPGQSGYQFDLNQTLEHITYDVVRMVLKEENNNQSRTAQRLGIGRSTLWRILKTHSDIPDQN</sequence>
<keyword evidence="3" id="KW-0805">Transcription regulation</keyword>
<dbReference type="SUPFAM" id="SSF52540">
    <property type="entry name" value="P-loop containing nucleoside triphosphate hydrolases"/>
    <property type="match status" value="1"/>
</dbReference>
<name>A0ABV1HIF9_9FIRM</name>
<dbReference type="InterPro" id="IPR002078">
    <property type="entry name" value="Sigma_54_int"/>
</dbReference>
<dbReference type="InterPro" id="IPR058031">
    <property type="entry name" value="AAA_lid_NorR"/>
</dbReference>
<comment type="caution">
    <text evidence="6">The sequence shown here is derived from an EMBL/GenBank/DDBJ whole genome shotgun (WGS) entry which is preliminary data.</text>
</comment>
<dbReference type="Pfam" id="PF25601">
    <property type="entry name" value="AAA_lid_14"/>
    <property type="match status" value="1"/>
</dbReference>
<reference evidence="6 7" key="1">
    <citation type="submission" date="2024-03" db="EMBL/GenBank/DDBJ databases">
        <title>Human intestinal bacterial collection.</title>
        <authorList>
            <person name="Pauvert C."/>
            <person name="Hitch T.C.A."/>
            <person name="Clavel T."/>
        </authorList>
    </citation>
    <scope>NUCLEOTIDE SEQUENCE [LARGE SCALE GENOMIC DNA]</scope>
    <source>
        <strain evidence="6 7">CLA-AP-H27</strain>
    </source>
</reference>
<dbReference type="EMBL" id="JBBMFJ010000001">
    <property type="protein sequence ID" value="MEQ2561743.1"/>
    <property type="molecule type" value="Genomic_DNA"/>
</dbReference>
<proteinExistence type="predicted"/>
<evidence type="ECO:0000256" key="2">
    <source>
        <dbReference type="ARBA" id="ARBA00022840"/>
    </source>
</evidence>
<dbReference type="Gene3D" id="3.40.50.300">
    <property type="entry name" value="P-loop containing nucleotide triphosphate hydrolases"/>
    <property type="match status" value="1"/>
</dbReference>
<dbReference type="SUPFAM" id="SSF159800">
    <property type="entry name" value="PrpR receptor domain-like"/>
    <property type="match status" value="1"/>
</dbReference>
<evidence type="ECO:0000256" key="3">
    <source>
        <dbReference type="ARBA" id="ARBA00023015"/>
    </source>
</evidence>
<evidence type="ECO:0000313" key="6">
    <source>
        <dbReference type="EMBL" id="MEQ2561743.1"/>
    </source>
</evidence>
<protein>
    <submittedName>
        <fullName evidence="6">PrpR N-terminal domain-containing protein</fullName>
    </submittedName>
</protein>
<dbReference type="Gene3D" id="1.10.10.60">
    <property type="entry name" value="Homeodomain-like"/>
    <property type="match status" value="1"/>
</dbReference>
<dbReference type="PROSITE" id="PS50045">
    <property type="entry name" value="SIGMA54_INTERACT_4"/>
    <property type="match status" value="1"/>
</dbReference>
<dbReference type="Pfam" id="PF06506">
    <property type="entry name" value="PrpR_N"/>
    <property type="match status" value="1"/>
</dbReference>
<dbReference type="InterPro" id="IPR009057">
    <property type="entry name" value="Homeodomain-like_sf"/>
</dbReference>
<evidence type="ECO:0000259" key="5">
    <source>
        <dbReference type="PROSITE" id="PS50045"/>
    </source>
</evidence>
<dbReference type="PANTHER" id="PTHR32071">
    <property type="entry name" value="TRANSCRIPTIONAL REGULATORY PROTEIN"/>
    <property type="match status" value="1"/>
</dbReference>
<dbReference type="Pfam" id="PF02954">
    <property type="entry name" value="HTH_8"/>
    <property type="match status" value="1"/>
</dbReference>
<keyword evidence="7" id="KW-1185">Reference proteome</keyword>